<dbReference type="OrthoDB" id="9802448at2"/>
<dbReference type="InterPro" id="IPR007695">
    <property type="entry name" value="DNA_mismatch_repair_MutS-lik_N"/>
</dbReference>
<evidence type="ECO:0000256" key="9">
    <source>
        <dbReference type="HAMAP-Rule" id="MF_00096"/>
    </source>
</evidence>
<sequence length="934" mass="103516">MKVLKEKKPVRTHGTLGPPAVADTPLMKQYQQLKQTYPGAVLLFRVGDFYETFGEDAVTASRILDITLTKRGAGTPSETPLAGFPHHSLDTYLPKLVRAGQRVAICDQLEDPKQAKGLVKRGVTELVTPGVSLHDNVLERRSNNYLCAVHFGKQEAGISFLDISTGEFLVAQGTVEYLGKLLQNFQPAEVLFCKKSRQEFEGHFGPDYCHNTLEEWVFGHDYGYEQLTRHFNTTSLKGFGIEGLREGITAAGCVLHYLAETKHTDVGHIGSIGRLEEDKYVWLDRFTVRNLELVQAQHPGGVPLIDILDQTITPMGARLLRKWVVLPLKEPAQIQRRLDTVEALLQTPELLENLQQQLRQINDLERLISKVAVRRINPRELLQLARALEAIGPIRDELAASGIKALQKLADQLNPCAALREEIQLKIREDAPILTNQGGVLLDNIDKELDELRAMAGSGKDYLFQLQQKAIQETGISSLKVAYNKVFGYYLEVTNAHKDKVPATWIRKQTLVNAERYITEELKVYEEKILNAEERLFIIEQRIYTELVLTAAEYVPQVQQNARAIGVADCLASFAATARQHRYVKPVVDDSTTLDITAGRHPVIERQLPPGEQYIPNDLRLDQDEQQIVVITGPNMAGKSALLRQTALIVLLAQIGSFVPADAAHVGVIDKIFTRVGASDNLSKGESTFMVEMTETASILNNLSDRSLVLMDEIGRGTSTYDGISIAWAIVEHLHNSPRARAKTLFATHYHELNQLAADCPRVRNYHVAVKEADNRILFLRKLREGGSEHSFGIHVARMAGMPAAVVLRANEIMHHLEQERASTGVETDQPTEFDDLLVGLNEDADDVTGGKVVPLNGRAETPAAVRSAGPKAQPAAAVHSAPRPSLQLSMFEPADPALEKLRELLEKLDVNTLTPIEALLKLNELKLAAGGGK</sequence>
<dbReference type="GO" id="GO:0006298">
    <property type="term" value="P:mismatch repair"/>
    <property type="evidence" value="ECO:0007669"/>
    <property type="project" value="UniProtKB-UniRule"/>
</dbReference>
<dbReference type="Gene3D" id="3.40.50.300">
    <property type="entry name" value="P-loop containing nucleotide triphosphate hydrolases"/>
    <property type="match status" value="1"/>
</dbReference>
<evidence type="ECO:0000259" key="12">
    <source>
        <dbReference type="PROSITE" id="PS00486"/>
    </source>
</evidence>
<dbReference type="Pfam" id="PF05190">
    <property type="entry name" value="MutS_IV"/>
    <property type="match status" value="1"/>
</dbReference>
<evidence type="ECO:0000256" key="4">
    <source>
        <dbReference type="ARBA" id="ARBA00022763"/>
    </source>
</evidence>
<evidence type="ECO:0000313" key="13">
    <source>
        <dbReference type="EMBL" id="SES81839.1"/>
    </source>
</evidence>
<evidence type="ECO:0000256" key="7">
    <source>
        <dbReference type="ARBA" id="ARBA00023204"/>
    </source>
</evidence>
<evidence type="ECO:0000256" key="5">
    <source>
        <dbReference type="ARBA" id="ARBA00022840"/>
    </source>
</evidence>
<dbReference type="PIRSF" id="PIRSF037677">
    <property type="entry name" value="DNA_mis_repair_Msh6"/>
    <property type="match status" value="1"/>
</dbReference>
<keyword evidence="11" id="KW-0175">Coiled coil</keyword>
<protein>
    <recommendedName>
        <fullName evidence="2 9">DNA mismatch repair protein MutS</fullName>
    </recommendedName>
</protein>
<keyword evidence="14" id="KW-1185">Reference proteome</keyword>
<dbReference type="SUPFAM" id="SSF48334">
    <property type="entry name" value="DNA repair protein MutS, domain III"/>
    <property type="match status" value="1"/>
</dbReference>
<evidence type="ECO:0000256" key="10">
    <source>
        <dbReference type="RuleBase" id="RU003756"/>
    </source>
</evidence>
<dbReference type="PANTHER" id="PTHR11361:SF34">
    <property type="entry name" value="DNA MISMATCH REPAIR PROTEIN MSH1, MITOCHONDRIAL"/>
    <property type="match status" value="1"/>
</dbReference>
<reference evidence="14" key="1">
    <citation type="submission" date="2016-10" db="EMBL/GenBank/DDBJ databases">
        <authorList>
            <person name="Varghese N."/>
            <person name="Submissions S."/>
        </authorList>
    </citation>
    <scope>NUCLEOTIDE SEQUENCE [LARGE SCALE GENOMIC DNA]</scope>
    <source>
        <strain evidence="14">DSM 15310</strain>
    </source>
</reference>
<dbReference type="Pfam" id="PF00488">
    <property type="entry name" value="MutS_V"/>
    <property type="match status" value="1"/>
</dbReference>
<dbReference type="Pfam" id="PF05188">
    <property type="entry name" value="MutS_II"/>
    <property type="match status" value="1"/>
</dbReference>
<keyword evidence="6 9" id="KW-0238">DNA-binding</keyword>
<dbReference type="InterPro" id="IPR036678">
    <property type="entry name" value="MutS_con_dom_sf"/>
</dbReference>
<dbReference type="GO" id="GO:0003684">
    <property type="term" value="F:damaged DNA binding"/>
    <property type="evidence" value="ECO:0007669"/>
    <property type="project" value="UniProtKB-UniRule"/>
</dbReference>
<comment type="similarity">
    <text evidence="1 9 10">Belongs to the DNA mismatch repair MutS family.</text>
</comment>
<dbReference type="GO" id="GO:0140664">
    <property type="term" value="F:ATP-dependent DNA damage sensor activity"/>
    <property type="evidence" value="ECO:0007669"/>
    <property type="project" value="InterPro"/>
</dbReference>
<dbReference type="InterPro" id="IPR036187">
    <property type="entry name" value="DNA_mismatch_repair_MutS_sf"/>
</dbReference>
<accession>A0A1H9ZJG6</accession>
<dbReference type="SUPFAM" id="SSF55271">
    <property type="entry name" value="DNA repair protein MutS, domain I"/>
    <property type="match status" value="1"/>
</dbReference>
<feature type="binding site" evidence="9">
    <location>
        <begin position="633"/>
        <end position="640"/>
    </location>
    <ligand>
        <name>ATP</name>
        <dbReference type="ChEBI" id="CHEBI:30616"/>
    </ligand>
</feature>
<dbReference type="SUPFAM" id="SSF52540">
    <property type="entry name" value="P-loop containing nucleoside triphosphate hydrolases"/>
    <property type="match status" value="1"/>
</dbReference>
<dbReference type="Gene3D" id="3.30.420.110">
    <property type="entry name" value="MutS, connector domain"/>
    <property type="match status" value="1"/>
</dbReference>
<dbReference type="GO" id="GO:0030983">
    <property type="term" value="F:mismatched DNA binding"/>
    <property type="evidence" value="ECO:0007669"/>
    <property type="project" value="InterPro"/>
</dbReference>
<evidence type="ECO:0000256" key="6">
    <source>
        <dbReference type="ARBA" id="ARBA00023125"/>
    </source>
</evidence>
<dbReference type="GO" id="GO:0005524">
    <property type="term" value="F:ATP binding"/>
    <property type="evidence" value="ECO:0007669"/>
    <property type="project" value="UniProtKB-UniRule"/>
</dbReference>
<dbReference type="InterPro" id="IPR007696">
    <property type="entry name" value="DNA_mismatch_repair_MutS_core"/>
</dbReference>
<dbReference type="SUPFAM" id="SSF53150">
    <property type="entry name" value="DNA repair protein MutS, domain II"/>
    <property type="match status" value="1"/>
</dbReference>
<evidence type="ECO:0000256" key="2">
    <source>
        <dbReference type="ARBA" id="ARBA00021982"/>
    </source>
</evidence>
<dbReference type="Gene3D" id="3.40.1170.10">
    <property type="entry name" value="DNA repair protein MutS, domain I"/>
    <property type="match status" value="1"/>
</dbReference>
<dbReference type="FunFam" id="3.40.1170.10:FF:000001">
    <property type="entry name" value="DNA mismatch repair protein MutS"/>
    <property type="match status" value="1"/>
</dbReference>
<organism evidence="13 14">
    <name type="scientific">Hymenobacter actinosclerus</name>
    <dbReference type="NCBI Taxonomy" id="82805"/>
    <lineage>
        <taxon>Bacteria</taxon>
        <taxon>Pseudomonadati</taxon>
        <taxon>Bacteroidota</taxon>
        <taxon>Cytophagia</taxon>
        <taxon>Cytophagales</taxon>
        <taxon>Hymenobacteraceae</taxon>
        <taxon>Hymenobacter</taxon>
    </lineage>
</organism>
<dbReference type="CDD" id="cd03284">
    <property type="entry name" value="ABC_MutS1"/>
    <property type="match status" value="1"/>
</dbReference>
<comment type="function">
    <text evidence="8 9">This protein is involved in the repair of mismatches in DNA. It is possible that it carries out the mismatch recognition step. This protein has a weak ATPase activity.</text>
</comment>
<dbReference type="Proteomes" id="UP000198697">
    <property type="component" value="Unassembled WGS sequence"/>
</dbReference>
<dbReference type="InterPro" id="IPR007860">
    <property type="entry name" value="DNA_mmatch_repair_MutS_con_dom"/>
</dbReference>
<dbReference type="GO" id="GO:0005829">
    <property type="term" value="C:cytosol"/>
    <property type="evidence" value="ECO:0007669"/>
    <property type="project" value="TreeGrafter"/>
</dbReference>
<dbReference type="NCBIfam" id="TIGR01070">
    <property type="entry name" value="mutS1"/>
    <property type="match status" value="1"/>
</dbReference>
<dbReference type="STRING" id="82805.SAMN04487998_0360"/>
<dbReference type="InterPro" id="IPR045076">
    <property type="entry name" value="MutS"/>
</dbReference>
<dbReference type="InterPro" id="IPR007861">
    <property type="entry name" value="DNA_mismatch_repair_MutS_clamp"/>
</dbReference>
<keyword evidence="3 9" id="KW-0547">Nucleotide-binding</keyword>
<evidence type="ECO:0000313" key="14">
    <source>
        <dbReference type="Proteomes" id="UP000198697"/>
    </source>
</evidence>
<evidence type="ECO:0000256" key="3">
    <source>
        <dbReference type="ARBA" id="ARBA00022741"/>
    </source>
</evidence>
<dbReference type="Gene3D" id="1.10.1420.10">
    <property type="match status" value="2"/>
</dbReference>
<dbReference type="SMART" id="SM00534">
    <property type="entry name" value="MUTSac"/>
    <property type="match status" value="1"/>
</dbReference>
<dbReference type="NCBIfam" id="NF003810">
    <property type="entry name" value="PRK05399.1"/>
    <property type="match status" value="1"/>
</dbReference>
<evidence type="ECO:0000256" key="8">
    <source>
        <dbReference type="ARBA" id="ARBA00024647"/>
    </source>
</evidence>
<dbReference type="AlphaFoldDB" id="A0A1H9ZJG6"/>
<keyword evidence="4 9" id="KW-0227">DNA damage</keyword>
<name>A0A1H9ZJG6_9BACT</name>
<dbReference type="FunFam" id="3.40.50.300:FF:000870">
    <property type="entry name" value="MutS protein homolog 4"/>
    <property type="match status" value="1"/>
</dbReference>
<gene>
    <name evidence="9" type="primary">mutS</name>
    <name evidence="13" type="ORF">SAMN04487998_0360</name>
</gene>
<dbReference type="InterPro" id="IPR017261">
    <property type="entry name" value="DNA_mismatch_repair_MutS/MSH"/>
</dbReference>
<dbReference type="EMBL" id="FOHS01000001">
    <property type="protein sequence ID" value="SES81839.1"/>
    <property type="molecule type" value="Genomic_DNA"/>
</dbReference>
<feature type="coiled-coil region" evidence="11">
    <location>
        <begin position="347"/>
        <end position="374"/>
    </location>
</feature>
<dbReference type="Pfam" id="PF05192">
    <property type="entry name" value="MutS_III"/>
    <property type="match status" value="1"/>
</dbReference>
<dbReference type="InterPro" id="IPR027417">
    <property type="entry name" value="P-loop_NTPase"/>
</dbReference>
<keyword evidence="7 9" id="KW-0234">DNA repair</keyword>
<dbReference type="InterPro" id="IPR016151">
    <property type="entry name" value="DNA_mismatch_repair_MutS_N"/>
</dbReference>
<dbReference type="SMART" id="SM00533">
    <property type="entry name" value="MUTSd"/>
    <property type="match status" value="1"/>
</dbReference>
<dbReference type="InterPro" id="IPR005748">
    <property type="entry name" value="DNA_mismatch_repair_MutS"/>
</dbReference>
<proteinExistence type="inferred from homology"/>
<keyword evidence="5 9" id="KW-0067">ATP-binding</keyword>
<evidence type="ECO:0000256" key="1">
    <source>
        <dbReference type="ARBA" id="ARBA00006271"/>
    </source>
</evidence>
<dbReference type="Pfam" id="PF01624">
    <property type="entry name" value="MutS_I"/>
    <property type="match status" value="1"/>
</dbReference>
<dbReference type="HAMAP" id="MF_00096">
    <property type="entry name" value="MutS"/>
    <property type="match status" value="1"/>
</dbReference>
<evidence type="ECO:0000256" key="11">
    <source>
        <dbReference type="SAM" id="Coils"/>
    </source>
</evidence>
<dbReference type="PROSITE" id="PS00486">
    <property type="entry name" value="DNA_MISMATCH_REPAIR_2"/>
    <property type="match status" value="1"/>
</dbReference>
<dbReference type="InterPro" id="IPR000432">
    <property type="entry name" value="DNA_mismatch_repair_MutS_C"/>
</dbReference>
<feature type="domain" description="DNA mismatch repair proteins mutS family" evidence="12">
    <location>
        <begin position="707"/>
        <end position="723"/>
    </location>
</feature>
<dbReference type="PANTHER" id="PTHR11361">
    <property type="entry name" value="DNA MISMATCH REPAIR PROTEIN MUTS FAMILY MEMBER"/>
    <property type="match status" value="1"/>
</dbReference>